<accession>A0ACC0TRA9</accession>
<evidence type="ECO:0000313" key="1">
    <source>
        <dbReference type="EMBL" id="KAI9431958.1"/>
    </source>
</evidence>
<proteinExistence type="predicted"/>
<comment type="caution">
    <text evidence="1">The sequence shown here is derived from an EMBL/GenBank/DDBJ whole genome shotgun (WGS) entry which is preliminary data.</text>
</comment>
<sequence length="121" mass="13264">MRISFIFATFCLAIGVTPSFALPSNSIRTKPVGMQESSGKQTSKTWKVKTRKQRVERESELAKVGDSDSDVERNVVVRKKGLIPFFRPGYVSTRRNAVTDAHRAGESRGDSAMLASEVSAG</sequence>
<evidence type="ECO:0000313" key="2">
    <source>
        <dbReference type="Proteomes" id="UP001207468"/>
    </source>
</evidence>
<name>A0ACC0TRA9_9AGAM</name>
<protein>
    <submittedName>
        <fullName evidence="1">Uncharacterized protein</fullName>
    </submittedName>
</protein>
<organism evidence="1 2">
    <name type="scientific">Russula earlei</name>
    <dbReference type="NCBI Taxonomy" id="71964"/>
    <lineage>
        <taxon>Eukaryota</taxon>
        <taxon>Fungi</taxon>
        <taxon>Dikarya</taxon>
        <taxon>Basidiomycota</taxon>
        <taxon>Agaricomycotina</taxon>
        <taxon>Agaricomycetes</taxon>
        <taxon>Russulales</taxon>
        <taxon>Russulaceae</taxon>
        <taxon>Russula</taxon>
    </lineage>
</organism>
<keyword evidence="2" id="KW-1185">Reference proteome</keyword>
<gene>
    <name evidence="1" type="ORF">F5148DRAFT_1372285</name>
</gene>
<dbReference type="EMBL" id="JAGFNK010001386">
    <property type="protein sequence ID" value="KAI9431958.1"/>
    <property type="molecule type" value="Genomic_DNA"/>
</dbReference>
<dbReference type="Proteomes" id="UP001207468">
    <property type="component" value="Unassembled WGS sequence"/>
</dbReference>
<reference evidence="1" key="1">
    <citation type="submission" date="2021-03" db="EMBL/GenBank/DDBJ databases">
        <title>Evolutionary priming and transition to the ectomycorrhizal habit in an iconic lineage of mushroom-forming fungi: is preadaptation a requirement?</title>
        <authorList>
            <consortium name="DOE Joint Genome Institute"/>
            <person name="Looney B.P."/>
            <person name="Miyauchi S."/>
            <person name="Morin E."/>
            <person name="Drula E."/>
            <person name="Courty P.E."/>
            <person name="Chicoki N."/>
            <person name="Fauchery L."/>
            <person name="Kohler A."/>
            <person name="Kuo A."/>
            <person name="LaButti K."/>
            <person name="Pangilinan J."/>
            <person name="Lipzen A."/>
            <person name="Riley R."/>
            <person name="Andreopoulos W."/>
            <person name="He G."/>
            <person name="Johnson J."/>
            <person name="Barry K.W."/>
            <person name="Grigoriev I.V."/>
            <person name="Nagy L."/>
            <person name="Hibbett D."/>
            <person name="Henrissat B."/>
            <person name="Matheny P.B."/>
            <person name="Labbe J."/>
            <person name="Martin A.F."/>
        </authorList>
    </citation>
    <scope>NUCLEOTIDE SEQUENCE</scope>
    <source>
        <strain evidence="1">BPL698</strain>
    </source>
</reference>